<dbReference type="PANTHER" id="PTHR32347:SF14">
    <property type="entry name" value="EFFLUX SYSTEM COMPONENT YKNX-RELATED"/>
    <property type="match status" value="1"/>
</dbReference>
<dbReference type="PANTHER" id="PTHR32347">
    <property type="entry name" value="EFFLUX SYSTEM COMPONENT YKNX-RELATED"/>
    <property type="match status" value="1"/>
</dbReference>
<organism evidence="5 6">
    <name type="scientific">Ruminococcus albus 8</name>
    <dbReference type="NCBI Taxonomy" id="246199"/>
    <lineage>
        <taxon>Bacteria</taxon>
        <taxon>Bacillati</taxon>
        <taxon>Bacillota</taxon>
        <taxon>Clostridia</taxon>
        <taxon>Eubacteriales</taxon>
        <taxon>Oscillospiraceae</taxon>
        <taxon>Ruminococcus</taxon>
    </lineage>
</organism>
<accession>E9S8Q7</accession>
<evidence type="ECO:0000256" key="3">
    <source>
        <dbReference type="SAM" id="Coils"/>
    </source>
</evidence>
<feature type="coiled-coil region" evidence="3">
    <location>
        <begin position="343"/>
        <end position="377"/>
    </location>
</feature>
<dbReference type="EMBL" id="ADKM02000030">
    <property type="protein sequence ID" value="EGC04322.1"/>
    <property type="molecule type" value="Genomic_DNA"/>
</dbReference>
<dbReference type="OrthoDB" id="2047779at2"/>
<dbReference type="GO" id="GO:0030313">
    <property type="term" value="C:cell envelope"/>
    <property type="evidence" value="ECO:0007669"/>
    <property type="project" value="UniProtKB-SubCell"/>
</dbReference>
<gene>
    <name evidence="5" type="ORF">CUS_5173</name>
</gene>
<evidence type="ECO:0000256" key="1">
    <source>
        <dbReference type="ARBA" id="ARBA00004196"/>
    </source>
</evidence>
<evidence type="ECO:0000256" key="4">
    <source>
        <dbReference type="SAM" id="MobiDB-lite"/>
    </source>
</evidence>
<feature type="region of interest" description="Disordered" evidence="4">
    <location>
        <begin position="400"/>
        <end position="422"/>
    </location>
</feature>
<proteinExistence type="predicted"/>
<comment type="caution">
    <text evidence="5">The sequence shown here is derived from an EMBL/GenBank/DDBJ whole genome shotgun (WGS) entry which is preliminary data.</text>
</comment>
<dbReference type="Gene3D" id="2.40.50.100">
    <property type="match status" value="1"/>
</dbReference>
<dbReference type="AlphaFoldDB" id="E9S8Q7"/>
<sequence length="616" mass="69347">MKKLIIFLLCVGIIGGGGYFGYKKYMDNKKKSVVVDVVPVSMMMQPAEWFEYYNESTRGHVVASNSQRVFIDTQKLVKAVYVKEGQEVKKGDPILEYDMTVVELELAQKENQVNIVEHDIKMAKKELEKIKTYKPSEDAPKPPEMDFSDMFGFDDEPDDIEMPMLPDDMELPDMQPEPPASIVTDVVKPAFTPAEGNGTVESPYIINCTQEAEVSKEFMMRLAAEKKCAEICVYSSDLLYLYKWIIVPAEDTKMNEFENWKVADGITIDEMGQASIDTSVKLYGKLSFTQPTSKKNADKVPDEPDIIDKEPTPEEDESGFNYQDYDPDDYYIDPDGTDYVYSRDAIKKLIKEKETEIKELEMSLKTEKFELETAKKRKQDGKLYAEIDGFVKKIGKASGEAEEVAEEEEEEFDNEDLYEEPSPDDNAFAVIEGEGGSEVVCEISELNLGSAKAGSTITINSWQTGATGTAEITGIDTEPITYNTDGWGENPNNSTYLVHAKITEGADDFSIGEWIDVKMTGSPDDNSNTSGSVYIPIHYVHQEGGDYYIMKADEDERLKKQYIKVGQIMYGMFIEVKGGISSKDKICFPFGKDVKEGAKTKETTEVLTPENTDFYY</sequence>
<dbReference type="Gene3D" id="1.10.287.470">
    <property type="entry name" value="Helix hairpin bin"/>
    <property type="match status" value="1"/>
</dbReference>
<name>E9S8Q7_RUMAL</name>
<dbReference type="eggNOG" id="COG0845">
    <property type="taxonomic scope" value="Bacteria"/>
</dbReference>
<dbReference type="Proteomes" id="UP000004259">
    <property type="component" value="Unassembled WGS sequence"/>
</dbReference>
<protein>
    <submittedName>
        <fullName evidence="5">Conserved domain protein</fullName>
    </submittedName>
</protein>
<dbReference type="RefSeq" id="WP_002847347.1">
    <property type="nucleotide sequence ID" value="NZ_ADKM02000030.1"/>
</dbReference>
<evidence type="ECO:0000313" key="5">
    <source>
        <dbReference type="EMBL" id="EGC04322.1"/>
    </source>
</evidence>
<comment type="subcellular location">
    <subcellularLocation>
        <location evidence="1">Cell envelope</location>
    </subcellularLocation>
</comment>
<reference evidence="5 6" key="1">
    <citation type="submission" date="2011-02" db="EMBL/GenBank/DDBJ databases">
        <authorList>
            <person name="Nelson K.E."/>
            <person name="Sutton G."/>
            <person name="Torralba M."/>
            <person name="Durkin S."/>
            <person name="Harkins D."/>
            <person name="Montgomery R."/>
            <person name="Ziemer C."/>
            <person name="Klaassens E."/>
            <person name="Ocuiv P."/>
            <person name="Morrison M."/>
        </authorList>
    </citation>
    <scope>NUCLEOTIDE SEQUENCE [LARGE SCALE GENOMIC DNA]</scope>
    <source>
        <strain evidence="5 6">8</strain>
    </source>
</reference>
<feature type="compositionally biased region" description="Basic and acidic residues" evidence="4">
    <location>
        <begin position="295"/>
        <end position="312"/>
    </location>
</feature>
<keyword evidence="6" id="KW-1185">Reference proteome</keyword>
<keyword evidence="2 3" id="KW-0175">Coiled coil</keyword>
<evidence type="ECO:0000256" key="2">
    <source>
        <dbReference type="ARBA" id="ARBA00023054"/>
    </source>
</evidence>
<dbReference type="InterPro" id="IPR050465">
    <property type="entry name" value="UPF0194_transport"/>
</dbReference>
<evidence type="ECO:0000313" key="6">
    <source>
        <dbReference type="Proteomes" id="UP000004259"/>
    </source>
</evidence>
<feature type="region of interest" description="Disordered" evidence="4">
    <location>
        <begin position="291"/>
        <end position="328"/>
    </location>
</feature>
<dbReference type="STRING" id="246199.CUS_5173"/>